<gene>
    <name evidence="1" type="ORF">MML48_5g00008605</name>
</gene>
<evidence type="ECO:0000313" key="2">
    <source>
        <dbReference type="Proteomes" id="UP001056778"/>
    </source>
</evidence>
<dbReference type="Proteomes" id="UP001056778">
    <property type="component" value="Chromosome 5"/>
</dbReference>
<name>A0ACB9T526_HOLOL</name>
<accession>A0ACB9T526</accession>
<protein>
    <submittedName>
        <fullName evidence="1">Heparanase</fullName>
    </submittedName>
</protein>
<comment type="caution">
    <text evidence="1">The sequence shown here is derived from an EMBL/GenBank/DDBJ whole genome shotgun (WGS) entry which is preliminary data.</text>
</comment>
<sequence>MEPDDEESLSLPGWAMRNNIIKVPFNELTVYERIDNCLQTCDNSSDIDIAASVSSHIQAAEETSQEKDVEKEVSEQSTMQQVYNAIATMSTHIEINNYDNKKWCARGEDEHWIYSMQSCINQFTVAEYPDDTFVQYVNRLTKRFIETGSILKRKRKARPTVLTEDNVADIRNRVEANPNKYIHTKIVCASRKLMEINMKQDPTVTKNPYPKQFLSDLQSINTIITAKSE</sequence>
<evidence type="ECO:0000313" key="1">
    <source>
        <dbReference type="EMBL" id="KAI4461903.1"/>
    </source>
</evidence>
<dbReference type="EMBL" id="CM043019">
    <property type="protein sequence ID" value="KAI4461903.1"/>
    <property type="molecule type" value="Genomic_DNA"/>
</dbReference>
<keyword evidence="2" id="KW-1185">Reference proteome</keyword>
<organism evidence="1 2">
    <name type="scientific">Holotrichia oblita</name>
    <name type="common">Chafer beetle</name>
    <dbReference type="NCBI Taxonomy" id="644536"/>
    <lineage>
        <taxon>Eukaryota</taxon>
        <taxon>Metazoa</taxon>
        <taxon>Ecdysozoa</taxon>
        <taxon>Arthropoda</taxon>
        <taxon>Hexapoda</taxon>
        <taxon>Insecta</taxon>
        <taxon>Pterygota</taxon>
        <taxon>Neoptera</taxon>
        <taxon>Endopterygota</taxon>
        <taxon>Coleoptera</taxon>
        <taxon>Polyphaga</taxon>
        <taxon>Scarabaeiformia</taxon>
        <taxon>Scarabaeidae</taxon>
        <taxon>Melolonthinae</taxon>
        <taxon>Holotrichia</taxon>
    </lineage>
</organism>
<reference evidence="1" key="1">
    <citation type="submission" date="2022-04" db="EMBL/GenBank/DDBJ databases">
        <title>Chromosome-scale genome assembly of Holotrichia oblita Faldermann.</title>
        <authorList>
            <person name="Rongchong L."/>
        </authorList>
    </citation>
    <scope>NUCLEOTIDE SEQUENCE</scope>
    <source>
        <strain evidence="1">81SQS9</strain>
    </source>
</reference>
<proteinExistence type="predicted"/>